<comment type="caution">
    <text evidence="7">The sequence shown here is derived from an EMBL/GenBank/DDBJ whole genome shotgun (WGS) entry which is preliminary data.</text>
</comment>
<dbReference type="AlphaFoldDB" id="A0A9P0Q0Y3"/>
<dbReference type="EMBL" id="CAKOFQ010007690">
    <property type="protein sequence ID" value="CAH2006510.1"/>
    <property type="molecule type" value="Genomic_DNA"/>
</dbReference>
<dbReference type="FunFam" id="1.10.220.10:FF:000010">
    <property type="entry name" value="Annexin"/>
    <property type="match status" value="1"/>
</dbReference>
<comment type="similarity">
    <text evidence="1 6">Belongs to the annexin family.</text>
</comment>
<dbReference type="Gene3D" id="1.10.220.10">
    <property type="entry name" value="Annexin"/>
    <property type="match status" value="5"/>
</dbReference>
<dbReference type="InterPro" id="IPR018502">
    <property type="entry name" value="Annexin_repeat"/>
</dbReference>
<dbReference type="PRINTS" id="PR00196">
    <property type="entry name" value="ANNEXIN"/>
</dbReference>
<keyword evidence="2 6" id="KW-0677">Repeat</keyword>
<dbReference type="PROSITE" id="PS00223">
    <property type="entry name" value="ANNEXIN_1"/>
    <property type="match status" value="2"/>
</dbReference>
<evidence type="ECO:0000256" key="1">
    <source>
        <dbReference type="ARBA" id="ARBA00007831"/>
    </source>
</evidence>
<dbReference type="GO" id="GO:0001786">
    <property type="term" value="F:phosphatidylserine binding"/>
    <property type="evidence" value="ECO:0007669"/>
    <property type="project" value="TreeGrafter"/>
</dbReference>
<keyword evidence="3 6" id="KW-0106">Calcium</keyword>
<sequence>MNTMVSVYRTPTVVPANPFNPRDDAEVLRKAMKGFGTDEKAIINVLARRTNAQRLQIAVEFKTMYGKDLIKDLKNELSGNFENLIVAMMTPLPEYYAKELHDAMSGIGTDEDVLIELLCTMSNQEIRTIRQAYEAMYHRPLESDLKGDTAGTFKRLMVSLCNACRDESMAVNQEAAKKDAQSLLRAGELKLGTDESTFNMILCQRNYAQLQLIFQEYQRLTGHDIEEAIKNEFSGDCEEGFLAVIRSIKNQPLFFARRLHKSMKGMGTNDQQLVRIVVTRCEVDMVQIKQEYQAKYESSLEDDLRADTSGTFKRMMVSLCTANRDEDPTVNLDQAREDAAKLAEAGELQMGTDESTFNSVLCARSYAHLRAVFEEYERLTGEYRSYLCIRILPPPYGLSFMLSPRFSPVNRTRQTYAAHSTRASFQLGTIFLMESEKLYV</sequence>
<dbReference type="PROSITE" id="PS51897">
    <property type="entry name" value="ANNEXIN_2"/>
    <property type="match status" value="5"/>
</dbReference>
<dbReference type="PANTHER" id="PTHR10502:SF102">
    <property type="entry name" value="ANNEXIN B11"/>
    <property type="match status" value="1"/>
</dbReference>
<dbReference type="InterPro" id="IPR001464">
    <property type="entry name" value="Annexin"/>
</dbReference>
<dbReference type="FunFam" id="1.10.220.10:FF:000004">
    <property type="entry name" value="Annexin"/>
    <property type="match status" value="1"/>
</dbReference>
<keyword evidence="8" id="KW-1185">Reference proteome</keyword>
<dbReference type="InterPro" id="IPR018252">
    <property type="entry name" value="Annexin_repeat_CS"/>
</dbReference>
<keyword evidence="5 6" id="KW-0111">Calcium/phospholipid-binding</keyword>
<evidence type="ECO:0000256" key="5">
    <source>
        <dbReference type="ARBA" id="ARBA00023302"/>
    </source>
</evidence>
<dbReference type="SUPFAM" id="SSF47874">
    <property type="entry name" value="Annexin"/>
    <property type="match status" value="1"/>
</dbReference>
<protein>
    <recommendedName>
        <fullName evidence="6">Annexin</fullName>
    </recommendedName>
</protein>
<keyword evidence="4 6" id="KW-0041">Annexin</keyword>
<proteinExistence type="inferred from homology"/>
<evidence type="ECO:0000313" key="7">
    <source>
        <dbReference type="EMBL" id="CAH2006510.1"/>
    </source>
</evidence>
<comment type="domain">
    <text evidence="6">A pair of annexin repeats may form one binding site for calcium and phospholipid.</text>
</comment>
<dbReference type="GO" id="GO:0012506">
    <property type="term" value="C:vesicle membrane"/>
    <property type="evidence" value="ECO:0007669"/>
    <property type="project" value="TreeGrafter"/>
</dbReference>
<dbReference type="OrthoDB" id="37886at2759"/>
<evidence type="ECO:0000256" key="6">
    <source>
        <dbReference type="RuleBase" id="RU003540"/>
    </source>
</evidence>
<accession>A0A9P0Q0Y3</accession>
<name>A0A9P0Q0Y3_ACAOB</name>
<dbReference type="FunFam" id="1.10.220.10:FF:000001">
    <property type="entry name" value="Annexin"/>
    <property type="match status" value="1"/>
</dbReference>
<dbReference type="SMART" id="SM00335">
    <property type="entry name" value="ANX"/>
    <property type="match status" value="5"/>
</dbReference>
<dbReference type="GO" id="GO:0005886">
    <property type="term" value="C:plasma membrane"/>
    <property type="evidence" value="ECO:0007669"/>
    <property type="project" value="TreeGrafter"/>
</dbReference>
<dbReference type="FunFam" id="1.10.220.10:FF:000002">
    <property type="entry name" value="Annexin"/>
    <property type="match status" value="2"/>
</dbReference>
<dbReference type="Proteomes" id="UP001152888">
    <property type="component" value="Unassembled WGS sequence"/>
</dbReference>
<dbReference type="GO" id="GO:0005737">
    <property type="term" value="C:cytoplasm"/>
    <property type="evidence" value="ECO:0007669"/>
    <property type="project" value="TreeGrafter"/>
</dbReference>
<dbReference type="Pfam" id="PF00191">
    <property type="entry name" value="Annexin"/>
    <property type="match status" value="5"/>
</dbReference>
<organism evidence="7 8">
    <name type="scientific">Acanthoscelides obtectus</name>
    <name type="common">Bean weevil</name>
    <name type="synonym">Bruchus obtectus</name>
    <dbReference type="NCBI Taxonomy" id="200917"/>
    <lineage>
        <taxon>Eukaryota</taxon>
        <taxon>Metazoa</taxon>
        <taxon>Ecdysozoa</taxon>
        <taxon>Arthropoda</taxon>
        <taxon>Hexapoda</taxon>
        <taxon>Insecta</taxon>
        <taxon>Pterygota</taxon>
        <taxon>Neoptera</taxon>
        <taxon>Endopterygota</taxon>
        <taxon>Coleoptera</taxon>
        <taxon>Polyphaga</taxon>
        <taxon>Cucujiformia</taxon>
        <taxon>Chrysomeloidea</taxon>
        <taxon>Chrysomelidae</taxon>
        <taxon>Bruchinae</taxon>
        <taxon>Bruchini</taxon>
        <taxon>Acanthoscelides</taxon>
    </lineage>
</organism>
<evidence type="ECO:0000256" key="2">
    <source>
        <dbReference type="ARBA" id="ARBA00022737"/>
    </source>
</evidence>
<dbReference type="GO" id="GO:0005509">
    <property type="term" value="F:calcium ion binding"/>
    <property type="evidence" value="ECO:0007669"/>
    <property type="project" value="InterPro"/>
</dbReference>
<evidence type="ECO:0000256" key="3">
    <source>
        <dbReference type="ARBA" id="ARBA00022837"/>
    </source>
</evidence>
<evidence type="ECO:0000256" key="4">
    <source>
        <dbReference type="ARBA" id="ARBA00023216"/>
    </source>
</evidence>
<dbReference type="PANTHER" id="PTHR10502">
    <property type="entry name" value="ANNEXIN"/>
    <property type="match status" value="1"/>
</dbReference>
<dbReference type="GO" id="GO:0005634">
    <property type="term" value="C:nucleus"/>
    <property type="evidence" value="ECO:0007669"/>
    <property type="project" value="TreeGrafter"/>
</dbReference>
<gene>
    <name evidence="7" type="ORF">ACAOBT_LOCUS29122</name>
</gene>
<dbReference type="InterPro" id="IPR037104">
    <property type="entry name" value="Annexin_sf"/>
</dbReference>
<reference evidence="7" key="1">
    <citation type="submission" date="2022-03" db="EMBL/GenBank/DDBJ databases">
        <authorList>
            <person name="Sayadi A."/>
        </authorList>
    </citation>
    <scope>NUCLEOTIDE SEQUENCE</scope>
</reference>
<evidence type="ECO:0000313" key="8">
    <source>
        <dbReference type="Proteomes" id="UP001152888"/>
    </source>
</evidence>
<dbReference type="GO" id="GO:0005544">
    <property type="term" value="F:calcium-dependent phospholipid binding"/>
    <property type="evidence" value="ECO:0007669"/>
    <property type="project" value="UniProtKB-KW"/>
</dbReference>